<feature type="region of interest" description="Disordered" evidence="1">
    <location>
        <begin position="292"/>
        <end position="311"/>
    </location>
</feature>
<evidence type="ECO:0000313" key="2">
    <source>
        <dbReference type="EMBL" id="KAF9821710.1"/>
    </source>
</evidence>
<organism evidence="2 3">
    <name type="scientific">Rhodonia placenta</name>
    <dbReference type="NCBI Taxonomy" id="104341"/>
    <lineage>
        <taxon>Eukaryota</taxon>
        <taxon>Fungi</taxon>
        <taxon>Dikarya</taxon>
        <taxon>Basidiomycota</taxon>
        <taxon>Agaricomycotina</taxon>
        <taxon>Agaricomycetes</taxon>
        <taxon>Polyporales</taxon>
        <taxon>Adustoporiaceae</taxon>
        <taxon>Rhodonia</taxon>
    </lineage>
</organism>
<feature type="compositionally biased region" description="Polar residues" evidence="1">
    <location>
        <begin position="292"/>
        <end position="305"/>
    </location>
</feature>
<feature type="compositionally biased region" description="Low complexity" evidence="1">
    <location>
        <begin position="1"/>
        <end position="17"/>
    </location>
</feature>
<evidence type="ECO:0000313" key="3">
    <source>
        <dbReference type="Proteomes" id="UP000639403"/>
    </source>
</evidence>
<dbReference type="Proteomes" id="UP000639403">
    <property type="component" value="Unassembled WGS sequence"/>
</dbReference>
<comment type="caution">
    <text evidence="2">The sequence shown here is derived from an EMBL/GenBank/DDBJ whole genome shotgun (WGS) entry which is preliminary data.</text>
</comment>
<proteinExistence type="predicted"/>
<dbReference type="AlphaFoldDB" id="A0A8H7PBG8"/>
<reference evidence="2" key="2">
    <citation type="journal article" name="Front. Microbiol.">
        <title>Degradative Capacity of Two Strains of Rhodonia placenta: From Phenotype to Genotype.</title>
        <authorList>
            <person name="Kolle M."/>
            <person name="Horta M.A.C."/>
            <person name="Nowrousian M."/>
            <person name="Ohm R.A."/>
            <person name="Benz J.P."/>
            <person name="Pilgard A."/>
        </authorList>
    </citation>
    <scope>NUCLEOTIDE SEQUENCE</scope>
    <source>
        <strain evidence="2">FPRL280</strain>
    </source>
</reference>
<reference evidence="2" key="1">
    <citation type="submission" date="2020-11" db="EMBL/GenBank/DDBJ databases">
        <authorList>
            <person name="Koelle M."/>
            <person name="Horta M.A.C."/>
            <person name="Nowrousian M."/>
            <person name="Ohm R.A."/>
            <person name="Benz P."/>
            <person name="Pilgard A."/>
        </authorList>
    </citation>
    <scope>NUCLEOTIDE SEQUENCE</scope>
    <source>
        <strain evidence="2">FPRL280</strain>
    </source>
</reference>
<sequence length="358" mass="39609">MASSLSLSTPFPSLPSLYAPPPSQDTSMQEIIMPNVIVSPPEEEQHENPPWCYFHADDAAHEVQSTIPDIDALDTALSLQQQLDNRAPAFHRCLQNVSQETIVLPRKGSLAQLKENSAPARRSSRAKVLDEDSEIVEVFKVRRNEGREDAGQQKGQMTKSKTFRARATDAFRSIKNVRKASRGPIPSTSGSSWSSGENVRLSEDSHDQGAASRSSALNLSRRRSLVLSQLFTFSQNSKSAAEIDEHAMPISQPKPMTALPHRRTMHTMPSLASPSEPHYWEPHPLPSLEDMPTTTHSRGISSHPTMSKRKSFRRRLSVLELQKLFTLNPSSSSSSLHDTQMPDVPVDAFSPHGLPDIG</sequence>
<protein>
    <submittedName>
        <fullName evidence="2">Uncharacterized protein</fullName>
    </submittedName>
</protein>
<gene>
    <name evidence="2" type="ORF">IEO21_00556</name>
</gene>
<dbReference type="EMBL" id="JADOXO010000003">
    <property type="protein sequence ID" value="KAF9821710.1"/>
    <property type="molecule type" value="Genomic_DNA"/>
</dbReference>
<feature type="region of interest" description="Disordered" evidence="1">
    <location>
        <begin position="146"/>
        <end position="218"/>
    </location>
</feature>
<feature type="region of interest" description="Disordered" evidence="1">
    <location>
        <begin position="1"/>
        <end position="26"/>
    </location>
</feature>
<feature type="region of interest" description="Disordered" evidence="1">
    <location>
        <begin position="328"/>
        <end position="358"/>
    </location>
</feature>
<accession>A0A8H7PBG8</accession>
<feature type="compositionally biased region" description="Low complexity" evidence="1">
    <location>
        <begin position="187"/>
        <end position="196"/>
    </location>
</feature>
<evidence type="ECO:0000256" key="1">
    <source>
        <dbReference type="SAM" id="MobiDB-lite"/>
    </source>
</evidence>
<name>A0A8H7PBG8_9APHY</name>